<dbReference type="STRING" id="1549855.AY555_02080"/>
<dbReference type="Pfam" id="PF02774">
    <property type="entry name" value="Semialdhyde_dhC"/>
    <property type="match status" value="1"/>
</dbReference>
<dbReference type="PANTHER" id="PTHR46278:SF2">
    <property type="entry name" value="ASPARTATE-SEMIALDEHYDE DEHYDROGENASE"/>
    <property type="match status" value="1"/>
</dbReference>
<dbReference type="CDD" id="cd17894">
    <property type="entry name" value="ASADH_USG1_N"/>
    <property type="match status" value="1"/>
</dbReference>
<sequence length="345" mass="36924">MSSHTPAVARIVLVGASGHLAREILDTLAERDIPVIRLVALDSQARIGREVSYGDDDVLKISGHETFDFRASDRVVLATEPRDASAVASRAMRVGALVIDLSGHFRRDPSVPLVVAGVNPSNVDRAEKKGVIAAPSPVALMVSKVLAPLHDRFGLVRVVASTYESTSGAGREGMDELFRQTRGIYVNEPPASSREIFPKQIAFNVIPQVGSFSDMGATEAEDEAAAGLARMLPGTAVHVNCARVAAFVGAAAYINIQCESPVSEQAVREILRESDSVSVVDHRVEEGYVTPAETSGEEPVFVSRLRGDISVENGLSFWCVADALRQEATNVVDILALVDRLDEQG</sequence>
<organism evidence="3 4">
    <name type="scientific">Haematospirillum jordaniae</name>
    <dbReference type="NCBI Taxonomy" id="1549855"/>
    <lineage>
        <taxon>Bacteria</taxon>
        <taxon>Pseudomonadati</taxon>
        <taxon>Pseudomonadota</taxon>
        <taxon>Alphaproteobacteria</taxon>
        <taxon>Rhodospirillales</taxon>
        <taxon>Novispirillaceae</taxon>
        <taxon>Haematospirillum</taxon>
    </lineage>
</organism>
<dbReference type="InterPro" id="IPR036291">
    <property type="entry name" value="NAD(P)-bd_dom_sf"/>
</dbReference>
<evidence type="ECO:0000313" key="3">
    <source>
        <dbReference type="EMBL" id="AMW34165.1"/>
    </source>
</evidence>
<reference evidence="3 4" key="1">
    <citation type="submission" date="2016-02" db="EMBL/GenBank/DDBJ databases">
        <title>Complete Genome of H5569, the type strain of the newly described species Haematospirillium jordaniae.</title>
        <authorList>
            <person name="Nicholson A.C."/>
            <person name="Humrighouse B.W."/>
            <person name="Loparov V."/>
            <person name="McQuiston J.R."/>
        </authorList>
    </citation>
    <scope>NUCLEOTIDE SEQUENCE [LARGE SCALE GENOMIC DNA]</scope>
    <source>
        <strain evidence="3 4">H5569</strain>
    </source>
</reference>
<dbReference type="OrthoDB" id="9805684at2"/>
<dbReference type="KEGG" id="hjo:AY555_02080"/>
<dbReference type="AlphaFoldDB" id="A0A143DBR2"/>
<dbReference type="SUPFAM" id="SSF55347">
    <property type="entry name" value="Glyceraldehyde-3-phosphate dehydrogenase-like, C-terminal domain"/>
    <property type="match status" value="1"/>
</dbReference>
<dbReference type="InterPro" id="IPR000534">
    <property type="entry name" value="Semialdehyde_DH_NAD-bd"/>
</dbReference>
<feature type="domain" description="Semialdehyde dehydrogenase NAD-binding" evidence="2">
    <location>
        <begin position="10"/>
        <end position="126"/>
    </location>
</feature>
<evidence type="ECO:0000313" key="4">
    <source>
        <dbReference type="Proteomes" id="UP000076066"/>
    </source>
</evidence>
<dbReference type="GO" id="GO:0051287">
    <property type="term" value="F:NAD binding"/>
    <property type="evidence" value="ECO:0007669"/>
    <property type="project" value="InterPro"/>
</dbReference>
<dbReference type="GeneID" id="53315940"/>
<dbReference type="NCBIfam" id="NF011456">
    <property type="entry name" value="PRK14874.1"/>
    <property type="match status" value="1"/>
</dbReference>
<dbReference type="PIRSF" id="PIRSF000148">
    <property type="entry name" value="ASA_dh"/>
    <property type="match status" value="1"/>
</dbReference>
<evidence type="ECO:0000259" key="2">
    <source>
        <dbReference type="SMART" id="SM00859"/>
    </source>
</evidence>
<proteinExistence type="inferred from homology"/>
<gene>
    <name evidence="3" type="ORF">AY555_02080</name>
</gene>
<name>A0A143DBR2_9PROT</name>
<dbReference type="EMBL" id="CP014525">
    <property type="protein sequence ID" value="AMW34165.1"/>
    <property type="molecule type" value="Genomic_DNA"/>
</dbReference>
<dbReference type="RefSeq" id="WP_066132795.1">
    <property type="nucleotide sequence ID" value="NZ_CP014525.1"/>
</dbReference>
<dbReference type="GO" id="GO:0016620">
    <property type="term" value="F:oxidoreductase activity, acting on the aldehyde or oxo group of donors, NAD or NADP as acceptor"/>
    <property type="evidence" value="ECO:0007669"/>
    <property type="project" value="InterPro"/>
</dbReference>
<keyword evidence="4" id="KW-1185">Reference proteome</keyword>
<dbReference type="Pfam" id="PF01118">
    <property type="entry name" value="Semialdhyde_dh"/>
    <property type="match status" value="1"/>
</dbReference>
<dbReference type="SMART" id="SM00859">
    <property type="entry name" value="Semialdhyde_dh"/>
    <property type="match status" value="1"/>
</dbReference>
<dbReference type="GO" id="GO:0046983">
    <property type="term" value="F:protein dimerization activity"/>
    <property type="evidence" value="ECO:0007669"/>
    <property type="project" value="InterPro"/>
</dbReference>
<accession>A0A143DBR2</accession>
<comment type="similarity">
    <text evidence="1">Belongs to the aspartate-semialdehyde dehydrogenase family.</text>
</comment>
<dbReference type="SUPFAM" id="SSF51735">
    <property type="entry name" value="NAD(P)-binding Rossmann-fold domains"/>
    <property type="match status" value="1"/>
</dbReference>
<protein>
    <recommendedName>
        <fullName evidence="2">Semialdehyde dehydrogenase NAD-binding domain-containing protein</fullName>
    </recommendedName>
</protein>
<dbReference type="Proteomes" id="UP000076066">
    <property type="component" value="Chromosome"/>
</dbReference>
<dbReference type="PANTHER" id="PTHR46278">
    <property type="entry name" value="DEHYDROGENASE, PUTATIVE-RELATED"/>
    <property type="match status" value="1"/>
</dbReference>
<dbReference type="InterPro" id="IPR012280">
    <property type="entry name" value="Semialdhyde_DH_dimer_dom"/>
</dbReference>
<dbReference type="Gene3D" id="3.30.360.10">
    <property type="entry name" value="Dihydrodipicolinate Reductase, domain 2"/>
    <property type="match status" value="1"/>
</dbReference>
<dbReference type="GO" id="GO:0008652">
    <property type="term" value="P:amino acid biosynthetic process"/>
    <property type="evidence" value="ECO:0007669"/>
    <property type="project" value="InterPro"/>
</dbReference>
<evidence type="ECO:0000256" key="1">
    <source>
        <dbReference type="ARBA" id="ARBA00010584"/>
    </source>
</evidence>
<dbReference type="Gene3D" id="3.40.50.720">
    <property type="entry name" value="NAD(P)-binding Rossmann-like Domain"/>
    <property type="match status" value="1"/>
</dbReference>